<comment type="caution">
    <text evidence="1">The sequence shown here is derived from an EMBL/GenBank/DDBJ whole genome shotgun (WGS) entry which is preliminary data.</text>
</comment>
<organism evidence="1 2">
    <name type="scientific">Henosepilachna vigintioctopunctata</name>
    <dbReference type="NCBI Taxonomy" id="420089"/>
    <lineage>
        <taxon>Eukaryota</taxon>
        <taxon>Metazoa</taxon>
        <taxon>Ecdysozoa</taxon>
        <taxon>Arthropoda</taxon>
        <taxon>Hexapoda</taxon>
        <taxon>Insecta</taxon>
        <taxon>Pterygota</taxon>
        <taxon>Neoptera</taxon>
        <taxon>Endopterygota</taxon>
        <taxon>Coleoptera</taxon>
        <taxon>Polyphaga</taxon>
        <taxon>Cucujiformia</taxon>
        <taxon>Coccinelloidea</taxon>
        <taxon>Coccinellidae</taxon>
        <taxon>Epilachninae</taxon>
        <taxon>Epilachnini</taxon>
        <taxon>Henosepilachna</taxon>
    </lineage>
</organism>
<name>A0AAW1UGQ8_9CUCU</name>
<reference evidence="1 2" key="1">
    <citation type="submission" date="2023-03" db="EMBL/GenBank/DDBJ databases">
        <title>Genome insight into feeding habits of ladybird beetles.</title>
        <authorList>
            <person name="Li H.-S."/>
            <person name="Huang Y.-H."/>
            <person name="Pang H."/>
        </authorList>
    </citation>
    <scope>NUCLEOTIDE SEQUENCE [LARGE SCALE GENOMIC DNA]</scope>
    <source>
        <strain evidence="1">SYSU_2023b</strain>
        <tissue evidence="1">Whole body</tissue>
    </source>
</reference>
<keyword evidence="2" id="KW-1185">Reference proteome</keyword>
<sequence>MASRHKIGLHTARLFKTITGNELPNLKGNYTNRYKSCYERQAQSEKVIEECNEQCKNHKQLTMEESTEQSCLVNGMTCQRLTSCEPDDCDSKIPEEVFHADTPAMSRRRNRDNFVAKTRHCYVYRGKKPTR</sequence>
<protein>
    <submittedName>
        <fullName evidence="1">Uncharacterized protein</fullName>
    </submittedName>
</protein>
<dbReference type="Proteomes" id="UP001431783">
    <property type="component" value="Unassembled WGS sequence"/>
</dbReference>
<dbReference type="AlphaFoldDB" id="A0AAW1UGQ8"/>
<gene>
    <name evidence="1" type="ORF">WA026_008368</name>
</gene>
<dbReference type="EMBL" id="JARQZJ010000063">
    <property type="protein sequence ID" value="KAK9879864.1"/>
    <property type="molecule type" value="Genomic_DNA"/>
</dbReference>
<proteinExistence type="predicted"/>
<accession>A0AAW1UGQ8</accession>
<evidence type="ECO:0000313" key="2">
    <source>
        <dbReference type="Proteomes" id="UP001431783"/>
    </source>
</evidence>
<evidence type="ECO:0000313" key="1">
    <source>
        <dbReference type="EMBL" id="KAK9879864.1"/>
    </source>
</evidence>